<accession>A0A1H7LBX3</accession>
<dbReference type="AlphaFoldDB" id="A0A1H7LBX3"/>
<proteinExistence type="predicted"/>
<name>A0A1H7LBX3_9PROT</name>
<keyword evidence="2" id="KW-1185">Reference proteome</keyword>
<evidence type="ECO:0000313" key="2">
    <source>
        <dbReference type="Proteomes" id="UP000198620"/>
    </source>
</evidence>
<reference evidence="1 2" key="1">
    <citation type="submission" date="2016-10" db="EMBL/GenBank/DDBJ databases">
        <authorList>
            <person name="de Groot N.N."/>
        </authorList>
    </citation>
    <scope>NUCLEOTIDE SEQUENCE [LARGE SCALE GENOMIC DNA]</scope>
    <source>
        <strain evidence="1 2">Nv1</strain>
    </source>
</reference>
<dbReference type="Proteomes" id="UP000198620">
    <property type="component" value="Unassembled WGS sequence"/>
</dbReference>
<dbReference type="STRING" id="1233.SAMN05216387_10413"/>
<sequence length="42" mass="4569">MVVVIISRSDDTLVDGGIDPLTVHGLANPLIKFIDSYHLNYG</sequence>
<dbReference type="EMBL" id="FOBH01000004">
    <property type="protein sequence ID" value="SEK96389.1"/>
    <property type="molecule type" value="Genomic_DNA"/>
</dbReference>
<organism evidence="1 2">
    <name type="scientific">Nitrosovibrio tenuis</name>
    <dbReference type="NCBI Taxonomy" id="1233"/>
    <lineage>
        <taxon>Bacteria</taxon>
        <taxon>Pseudomonadati</taxon>
        <taxon>Pseudomonadota</taxon>
        <taxon>Betaproteobacteria</taxon>
        <taxon>Nitrosomonadales</taxon>
        <taxon>Nitrosomonadaceae</taxon>
        <taxon>Nitrosovibrio</taxon>
    </lineage>
</organism>
<evidence type="ECO:0000313" key="1">
    <source>
        <dbReference type="EMBL" id="SEK96389.1"/>
    </source>
</evidence>
<protein>
    <submittedName>
        <fullName evidence="1">Uncharacterized protein</fullName>
    </submittedName>
</protein>
<gene>
    <name evidence="1" type="ORF">SAMN05216387_10413</name>
</gene>